<feature type="signal peptide" evidence="1">
    <location>
        <begin position="1"/>
        <end position="21"/>
    </location>
</feature>
<keyword evidence="1" id="KW-0732">Signal</keyword>
<organism evidence="2 3">
    <name type="scientific">Hyphococcus lacteus</name>
    <dbReference type="NCBI Taxonomy" id="3143536"/>
    <lineage>
        <taxon>Bacteria</taxon>
        <taxon>Pseudomonadati</taxon>
        <taxon>Pseudomonadota</taxon>
        <taxon>Alphaproteobacteria</taxon>
        <taxon>Parvularculales</taxon>
        <taxon>Parvularculaceae</taxon>
        <taxon>Hyphococcus</taxon>
    </lineage>
</organism>
<evidence type="ECO:0000313" key="2">
    <source>
        <dbReference type="EMBL" id="MEX6633198.1"/>
    </source>
</evidence>
<proteinExistence type="predicted"/>
<reference evidence="2 3" key="1">
    <citation type="submission" date="2024-05" db="EMBL/GenBank/DDBJ databases">
        <title>Three bacterial strains, DH-69, EH-24, and ECK-19 isolated from coastal sediments.</title>
        <authorList>
            <person name="Ye Y.-Q."/>
            <person name="Du Z.-J."/>
        </authorList>
    </citation>
    <scope>NUCLEOTIDE SEQUENCE [LARGE SCALE GENOMIC DNA]</scope>
    <source>
        <strain evidence="2 3">ECK-19</strain>
    </source>
</reference>
<name>A0ABV3Z3S6_9PROT</name>
<dbReference type="RefSeq" id="WP_369313149.1">
    <property type="nucleotide sequence ID" value="NZ_JBEHZE010000001.1"/>
</dbReference>
<sequence length="112" mass="12309">MMKTILGAVAAFVLTSGVAMADDCVLEAEAPAMPDPKTATAEERAATIAAIKEYQAVLGEYRECVTMISDNEELEIDVRKQALKDYNATVESETKVVKEWQKFSKAYDKANK</sequence>
<protein>
    <submittedName>
        <fullName evidence="2">Uncharacterized protein</fullName>
    </submittedName>
</protein>
<feature type="chain" id="PRO_5045571779" evidence="1">
    <location>
        <begin position="22"/>
        <end position="112"/>
    </location>
</feature>
<accession>A0ABV3Z3S6</accession>
<evidence type="ECO:0000313" key="3">
    <source>
        <dbReference type="Proteomes" id="UP001560685"/>
    </source>
</evidence>
<comment type="caution">
    <text evidence="2">The sequence shown here is derived from an EMBL/GenBank/DDBJ whole genome shotgun (WGS) entry which is preliminary data.</text>
</comment>
<evidence type="ECO:0000256" key="1">
    <source>
        <dbReference type="SAM" id="SignalP"/>
    </source>
</evidence>
<dbReference type="Proteomes" id="UP001560685">
    <property type="component" value="Unassembled WGS sequence"/>
</dbReference>
<dbReference type="EMBL" id="JBEHZE010000001">
    <property type="protein sequence ID" value="MEX6633198.1"/>
    <property type="molecule type" value="Genomic_DNA"/>
</dbReference>
<gene>
    <name evidence="2" type="ORF">ABFZ84_06500</name>
</gene>
<keyword evidence="3" id="KW-1185">Reference proteome</keyword>